<proteinExistence type="predicted"/>
<dbReference type="Proteomes" id="UP000019140">
    <property type="component" value="Unassembled WGS sequence"/>
</dbReference>
<dbReference type="HOGENOM" id="CLU_1552469_0_0_7"/>
<dbReference type="AlphaFoldDB" id="W4ME13"/>
<accession>W4ME13</accession>
<protein>
    <recommendedName>
        <fullName evidence="3">DUF5678 domain-containing protein</fullName>
    </recommendedName>
</protein>
<evidence type="ECO:0008006" key="3">
    <source>
        <dbReference type="Google" id="ProtNLM"/>
    </source>
</evidence>
<evidence type="ECO:0000313" key="2">
    <source>
        <dbReference type="Proteomes" id="UP000019140"/>
    </source>
</evidence>
<name>W4ME13_9BACT</name>
<reference evidence="1 2" key="1">
    <citation type="journal article" date="2014" name="Nature">
        <title>An environmental bacterial taxon with a large and distinct metabolic repertoire.</title>
        <authorList>
            <person name="Wilson M.C."/>
            <person name="Mori T."/>
            <person name="Ruckert C."/>
            <person name="Uria A.R."/>
            <person name="Helf M.J."/>
            <person name="Takada K."/>
            <person name="Gernert C."/>
            <person name="Steffens U.A."/>
            <person name="Heycke N."/>
            <person name="Schmitt S."/>
            <person name="Rinke C."/>
            <person name="Helfrich E.J."/>
            <person name="Brachmann A.O."/>
            <person name="Gurgui C."/>
            <person name="Wakimoto T."/>
            <person name="Kracht M."/>
            <person name="Crusemann M."/>
            <person name="Hentschel U."/>
            <person name="Abe I."/>
            <person name="Matsunaga S."/>
            <person name="Kalinowski J."/>
            <person name="Takeyama H."/>
            <person name="Piel J."/>
        </authorList>
    </citation>
    <scope>NUCLEOTIDE SEQUENCE [LARGE SCALE GENOMIC DNA]</scope>
    <source>
        <strain evidence="2">TSY2</strain>
    </source>
</reference>
<evidence type="ECO:0000313" key="1">
    <source>
        <dbReference type="EMBL" id="ETX08458.1"/>
    </source>
</evidence>
<keyword evidence="2" id="KW-1185">Reference proteome</keyword>
<gene>
    <name evidence="1" type="ORF">ETSY2_05310</name>
</gene>
<dbReference type="EMBL" id="AZHX01000217">
    <property type="protein sequence ID" value="ETX08458.1"/>
    <property type="molecule type" value="Genomic_DNA"/>
</dbReference>
<organism evidence="1 2">
    <name type="scientific">Candidatus Entotheonella gemina</name>
    <dbReference type="NCBI Taxonomy" id="1429439"/>
    <lineage>
        <taxon>Bacteria</taxon>
        <taxon>Pseudomonadati</taxon>
        <taxon>Nitrospinota/Tectimicrobiota group</taxon>
        <taxon>Candidatus Tectimicrobiota</taxon>
        <taxon>Candidatus Entotheonellia</taxon>
        <taxon>Candidatus Entotheonellales</taxon>
        <taxon>Candidatus Entotheonellaceae</taxon>
        <taxon>Candidatus Entotheonella</taxon>
    </lineage>
</organism>
<sequence length="159" mass="17400">MLSQETGRPISGLIDEALEGLKARVRPRSVYETANDDATGHSAKEIIQRIREALEIGQHGLARQLAVEGAKQYAGHDELKAFGRVLAPPTGGMTMPVAPEVRAARKANKMWIKTHWQAYRGNWVALQAGHLLHASPSFDDVAEHVGDLYGPNLFLTKIA</sequence>
<comment type="caution">
    <text evidence="1">The sequence shown here is derived from an EMBL/GenBank/DDBJ whole genome shotgun (WGS) entry which is preliminary data.</text>
</comment>